<name>A0A8S5SGK0_9CAUD</name>
<protein>
    <submittedName>
        <fullName evidence="1">Uncharacterized protein</fullName>
    </submittedName>
</protein>
<accession>A0A8S5SGK0</accession>
<organism evidence="1">
    <name type="scientific">Siphoviridae sp. ctzyE57</name>
    <dbReference type="NCBI Taxonomy" id="2827982"/>
    <lineage>
        <taxon>Viruses</taxon>
        <taxon>Duplodnaviria</taxon>
        <taxon>Heunggongvirae</taxon>
        <taxon>Uroviricota</taxon>
        <taxon>Caudoviricetes</taxon>
    </lineage>
</organism>
<sequence>MNLAKEYKDEIVGGDGKRRYDLVRGDGSKALENVQIVKAYTPEQEGTEFGASDVLNLQSRTVTVTATAAGWTGNVKPYTQVLTVNGMTATCNAIVGLADSATEEQRTAARRAGIVPVAQATGKVTLKADYAVPNVDLPVAVTILEVK</sequence>
<dbReference type="EMBL" id="BK032592">
    <property type="protein sequence ID" value="DAF50078.1"/>
    <property type="molecule type" value="Genomic_DNA"/>
</dbReference>
<evidence type="ECO:0000313" key="1">
    <source>
        <dbReference type="EMBL" id="DAF50078.1"/>
    </source>
</evidence>
<reference evidence="1" key="1">
    <citation type="journal article" date="2021" name="Proc. Natl. Acad. Sci. U.S.A.">
        <title>A Catalog of Tens of Thousands of Viruses from Human Metagenomes Reveals Hidden Associations with Chronic Diseases.</title>
        <authorList>
            <person name="Tisza M.J."/>
            <person name="Buck C.B."/>
        </authorList>
    </citation>
    <scope>NUCLEOTIDE SEQUENCE</scope>
    <source>
        <strain evidence="1">CtzyE57</strain>
    </source>
</reference>
<proteinExistence type="predicted"/>